<dbReference type="PANTHER" id="PTHR33048">
    <property type="entry name" value="PTH11-LIKE INTEGRAL MEMBRANE PROTEIN (AFU_ORTHOLOGUE AFUA_5G11245)"/>
    <property type="match status" value="1"/>
</dbReference>
<dbReference type="STRING" id="29845.A0A1V6S0V4"/>
<evidence type="ECO:0000256" key="2">
    <source>
        <dbReference type="ARBA" id="ARBA00022692"/>
    </source>
</evidence>
<evidence type="ECO:0000256" key="3">
    <source>
        <dbReference type="ARBA" id="ARBA00022989"/>
    </source>
</evidence>
<feature type="transmembrane region" description="Helical" evidence="7">
    <location>
        <begin position="141"/>
        <end position="163"/>
    </location>
</feature>
<feature type="region of interest" description="Disordered" evidence="6">
    <location>
        <begin position="308"/>
        <end position="329"/>
    </location>
</feature>
<comment type="subcellular location">
    <subcellularLocation>
        <location evidence="1">Membrane</location>
        <topology evidence="1">Multi-pass membrane protein</topology>
    </subcellularLocation>
</comment>
<name>A0A1V6S0V4_9EURO</name>
<feature type="domain" description="Rhodopsin" evidence="8">
    <location>
        <begin position="45"/>
        <end position="290"/>
    </location>
</feature>
<evidence type="ECO:0000256" key="7">
    <source>
        <dbReference type="SAM" id="Phobius"/>
    </source>
</evidence>
<proteinExistence type="inferred from homology"/>
<evidence type="ECO:0000256" key="5">
    <source>
        <dbReference type="ARBA" id="ARBA00038359"/>
    </source>
</evidence>
<evidence type="ECO:0000259" key="8">
    <source>
        <dbReference type="Pfam" id="PF20684"/>
    </source>
</evidence>
<sequence>MDLNGPALAPPDGVTPNFDNPPNNNALAIGVLSACAAVSTICLFIRAYGRIWLLRKVQIEEALTLCAYGCFWGALYAEIGLISTPGYFVHQWNIRLKDMILIQYYVFLFGVFYTIVLPLLKVTIMIGCCRLFAPRGHRSEGYFWWGCVIVIFVQITAGIGIVVSLNMQCIPHSAIWDITILATSKCFDLYKLQVASASIQLISDVAILLLPQQPIWSLKMTWRKRMGVSIIFSFGLLACISAVFRLETTITHGKAADAIWTLPPLAFWATAEMTCGFFIVALPCIPKILKETGLGVKMKRVFGMSTSGNTSKRAWESEGTGKSSDQSRLRGTTASNAYYKLDPLKPSESTEYLQNGANDDGIVRTTRITVTQDEDRKYMYP</sequence>
<feature type="transmembrane region" description="Helical" evidence="7">
    <location>
        <begin position="26"/>
        <end position="45"/>
    </location>
</feature>
<feature type="transmembrane region" description="Helical" evidence="7">
    <location>
        <begin position="100"/>
        <end position="120"/>
    </location>
</feature>
<reference evidence="10" key="1">
    <citation type="journal article" date="2017" name="Nat. Microbiol.">
        <title>Global analysis of biosynthetic gene clusters reveals vast potential of secondary metabolite production in Penicillium species.</title>
        <authorList>
            <person name="Nielsen J.C."/>
            <person name="Grijseels S."/>
            <person name="Prigent S."/>
            <person name="Ji B."/>
            <person name="Dainat J."/>
            <person name="Nielsen K.F."/>
            <person name="Frisvad J.C."/>
            <person name="Workman M."/>
            <person name="Nielsen J."/>
        </authorList>
    </citation>
    <scope>NUCLEOTIDE SEQUENCE [LARGE SCALE GENOMIC DNA]</scope>
    <source>
        <strain evidence="10">IBT 29486</strain>
    </source>
</reference>
<dbReference type="Pfam" id="PF20684">
    <property type="entry name" value="Fung_rhodopsin"/>
    <property type="match status" value="1"/>
</dbReference>
<dbReference type="AlphaFoldDB" id="A0A1V6S0V4"/>
<dbReference type="InterPro" id="IPR049326">
    <property type="entry name" value="Rhodopsin_dom_fungi"/>
</dbReference>
<comment type="caution">
    <text evidence="9">The sequence shown here is derived from an EMBL/GenBank/DDBJ whole genome shotgun (WGS) entry which is preliminary data.</text>
</comment>
<keyword evidence="4 7" id="KW-0472">Membrane</keyword>
<protein>
    <recommendedName>
        <fullName evidence="8">Rhodopsin domain-containing protein</fullName>
    </recommendedName>
</protein>
<feature type="compositionally biased region" description="Polar residues" evidence="6">
    <location>
        <begin position="320"/>
        <end position="329"/>
    </location>
</feature>
<evidence type="ECO:0000256" key="4">
    <source>
        <dbReference type="ARBA" id="ARBA00023136"/>
    </source>
</evidence>
<gene>
    <name evidence="9" type="ORF">PENVUL_c013G07687</name>
</gene>
<accession>A0A1V6S0V4</accession>
<evidence type="ECO:0000256" key="6">
    <source>
        <dbReference type="SAM" id="MobiDB-lite"/>
    </source>
</evidence>
<keyword evidence="3 7" id="KW-1133">Transmembrane helix</keyword>
<evidence type="ECO:0000313" key="9">
    <source>
        <dbReference type="EMBL" id="OQE07488.1"/>
    </source>
</evidence>
<evidence type="ECO:0000313" key="10">
    <source>
        <dbReference type="Proteomes" id="UP000191518"/>
    </source>
</evidence>
<feature type="transmembrane region" description="Helical" evidence="7">
    <location>
        <begin position="226"/>
        <end position="246"/>
    </location>
</feature>
<evidence type="ECO:0000256" key="1">
    <source>
        <dbReference type="ARBA" id="ARBA00004141"/>
    </source>
</evidence>
<dbReference type="InterPro" id="IPR052337">
    <property type="entry name" value="SAT4-like"/>
</dbReference>
<dbReference type="PANTHER" id="PTHR33048:SF158">
    <property type="entry name" value="MEMBRANE PROTEIN PTH11-LIKE, PUTATIVE-RELATED"/>
    <property type="match status" value="1"/>
</dbReference>
<feature type="transmembrane region" description="Helical" evidence="7">
    <location>
        <begin position="266"/>
        <end position="289"/>
    </location>
</feature>
<organism evidence="9 10">
    <name type="scientific">Penicillium vulpinum</name>
    <dbReference type="NCBI Taxonomy" id="29845"/>
    <lineage>
        <taxon>Eukaryota</taxon>
        <taxon>Fungi</taxon>
        <taxon>Dikarya</taxon>
        <taxon>Ascomycota</taxon>
        <taxon>Pezizomycotina</taxon>
        <taxon>Eurotiomycetes</taxon>
        <taxon>Eurotiomycetidae</taxon>
        <taxon>Eurotiales</taxon>
        <taxon>Aspergillaceae</taxon>
        <taxon>Penicillium</taxon>
    </lineage>
</organism>
<keyword evidence="2 7" id="KW-0812">Transmembrane</keyword>
<dbReference type="GO" id="GO:0016020">
    <property type="term" value="C:membrane"/>
    <property type="evidence" value="ECO:0007669"/>
    <property type="project" value="UniProtKB-SubCell"/>
</dbReference>
<keyword evidence="10" id="KW-1185">Reference proteome</keyword>
<dbReference type="Proteomes" id="UP000191518">
    <property type="component" value="Unassembled WGS sequence"/>
</dbReference>
<dbReference type="EMBL" id="MDYP01000013">
    <property type="protein sequence ID" value="OQE07488.1"/>
    <property type="molecule type" value="Genomic_DNA"/>
</dbReference>
<comment type="similarity">
    <text evidence="5">Belongs to the SAT4 family.</text>
</comment>